<accession>A0ACC0K4W9</accession>
<protein>
    <submittedName>
        <fullName evidence="1">Uncharacterized protein</fullName>
    </submittedName>
</protein>
<evidence type="ECO:0000313" key="1">
    <source>
        <dbReference type="EMBL" id="KAI8431443.1"/>
    </source>
</evidence>
<sequence length="530" mass="60713">MSSMLCFICNNTIYEDTNEDTREKYRELVGMKLSLDSHLCHICCHLLNKLWLFKSICLRRSMEFPVLFSDKGAVTLITSNTETTNLCPDIEECDTNTHTNIFHFTTDKEANHNDLNQYVALEDNLDVTVDVTKENDKDIEEINYKNEEHISDQEFEDTINNTDNLASDDEETKSDDREFDMAKDFDRVILSLEEQKAELEAKRREDKYLEAEFKCYNCGLGFLFKDTYQVHMMRHEESNGSHLCPVCALRFASAPTLRAHLVCHAERAACRRCGRAVRPTRKRAHAARCRCRRAPQAPCPSCGHTFPDANGLQQHIKRFHLSKTSNKTYSCNTCGKTYNNQAAVRTHMIKHINKKFTCDQCPSTFSSPYTLAQHKKKHTSQEEHRCDTCNVSYGSRKSLLAHLRNSLSHQQTIFPCPVCARPCPHRRALASHIQTAHAPHKTHACALCPARYTSRKSLVSHVRGHQGREVKLAVCHMCGASFKGNSKLNRHLRLVCEKAKLEEELSAFYSQQLEKDSCNQLLQIDETNCD</sequence>
<dbReference type="Proteomes" id="UP001064048">
    <property type="component" value="Chromosome 30"/>
</dbReference>
<name>A0ACC0K4W9_CHOFU</name>
<organism evidence="1 2">
    <name type="scientific">Choristoneura fumiferana</name>
    <name type="common">Spruce budworm moth</name>
    <name type="synonym">Archips fumiferana</name>
    <dbReference type="NCBI Taxonomy" id="7141"/>
    <lineage>
        <taxon>Eukaryota</taxon>
        <taxon>Metazoa</taxon>
        <taxon>Ecdysozoa</taxon>
        <taxon>Arthropoda</taxon>
        <taxon>Hexapoda</taxon>
        <taxon>Insecta</taxon>
        <taxon>Pterygota</taxon>
        <taxon>Neoptera</taxon>
        <taxon>Endopterygota</taxon>
        <taxon>Lepidoptera</taxon>
        <taxon>Glossata</taxon>
        <taxon>Ditrysia</taxon>
        <taxon>Tortricoidea</taxon>
        <taxon>Tortricidae</taxon>
        <taxon>Tortricinae</taxon>
        <taxon>Choristoneura</taxon>
    </lineage>
</organism>
<comment type="caution">
    <text evidence="1">The sequence shown here is derived from an EMBL/GenBank/DDBJ whole genome shotgun (WGS) entry which is preliminary data.</text>
</comment>
<dbReference type="EMBL" id="CM046130">
    <property type="protein sequence ID" value="KAI8431443.1"/>
    <property type="molecule type" value="Genomic_DNA"/>
</dbReference>
<gene>
    <name evidence="1" type="ORF">MSG28_015962</name>
</gene>
<proteinExistence type="predicted"/>
<keyword evidence="2" id="KW-1185">Reference proteome</keyword>
<evidence type="ECO:0000313" key="2">
    <source>
        <dbReference type="Proteomes" id="UP001064048"/>
    </source>
</evidence>
<reference evidence="1 2" key="1">
    <citation type="journal article" date="2022" name="Genome Biol. Evol.">
        <title>The Spruce Budworm Genome: Reconstructing the Evolutionary History of Antifreeze Proteins.</title>
        <authorList>
            <person name="Beliveau C."/>
            <person name="Gagne P."/>
            <person name="Picq S."/>
            <person name="Vernygora O."/>
            <person name="Keeling C.I."/>
            <person name="Pinkney K."/>
            <person name="Doucet D."/>
            <person name="Wen F."/>
            <person name="Johnston J.S."/>
            <person name="Maaroufi H."/>
            <person name="Boyle B."/>
            <person name="Laroche J."/>
            <person name="Dewar K."/>
            <person name="Juretic N."/>
            <person name="Blackburn G."/>
            <person name="Nisole A."/>
            <person name="Brunet B."/>
            <person name="Brandao M."/>
            <person name="Lumley L."/>
            <person name="Duan J."/>
            <person name="Quan G."/>
            <person name="Lucarotti C.J."/>
            <person name="Roe A.D."/>
            <person name="Sperling F.A.H."/>
            <person name="Levesque R.C."/>
            <person name="Cusson M."/>
        </authorList>
    </citation>
    <scope>NUCLEOTIDE SEQUENCE [LARGE SCALE GENOMIC DNA]</scope>
    <source>
        <strain evidence="1">Glfc:IPQL:Cfum</strain>
    </source>
</reference>